<dbReference type="EMBL" id="WRPP01000013">
    <property type="protein sequence ID" value="MVU83468.1"/>
    <property type="molecule type" value="Genomic_DNA"/>
</dbReference>
<evidence type="ECO:0000313" key="2">
    <source>
        <dbReference type="Proteomes" id="UP000466794"/>
    </source>
</evidence>
<sequence length="207" mass="23667">MEPPLKPADWLREYLAQHGPTDREKLMHDAHSSGYSESQMKRASKNIGVLFENISTTPRRTVWSLPGQELPAVEHSSKAELRNPNIDELQLLKDSLHELEVQKANARGASFAQIHRQYMQTVARITELEAAAPTKEEREASWRVELVKAADCTAEQIICVHAYPKSTYSRQIIREAFRVVFENETPDDTPNPHADEGDRFVYEWETA</sequence>
<protein>
    <submittedName>
        <fullName evidence="1">Uncharacterized protein</fullName>
    </submittedName>
</protein>
<dbReference type="Proteomes" id="UP000466794">
    <property type="component" value="Unassembled WGS sequence"/>
</dbReference>
<reference evidence="1 2" key="1">
    <citation type="submission" date="2019-12" db="EMBL/GenBank/DDBJ databases">
        <title>Nocardia sp. nov. ET3-3 isolated from soil.</title>
        <authorList>
            <person name="Kanchanasin P."/>
            <person name="Tanasupawat S."/>
            <person name="Yuki M."/>
            <person name="Kudo T."/>
        </authorList>
    </citation>
    <scope>NUCLEOTIDE SEQUENCE [LARGE SCALE GENOMIC DNA]</scope>
    <source>
        <strain evidence="1 2">ET3-3</strain>
    </source>
</reference>
<evidence type="ECO:0000313" key="1">
    <source>
        <dbReference type="EMBL" id="MVU83468.1"/>
    </source>
</evidence>
<accession>A0A7K1VBJ6</accession>
<keyword evidence="2" id="KW-1185">Reference proteome</keyword>
<dbReference type="RefSeq" id="WP_157393048.1">
    <property type="nucleotide sequence ID" value="NZ_WRPP01000013.1"/>
</dbReference>
<name>A0A7K1VBJ6_9NOCA</name>
<organism evidence="1 2">
    <name type="scientific">Nocardia terrae</name>
    <dbReference type="NCBI Taxonomy" id="2675851"/>
    <lineage>
        <taxon>Bacteria</taxon>
        <taxon>Bacillati</taxon>
        <taxon>Actinomycetota</taxon>
        <taxon>Actinomycetes</taxon>
        <taxon>Mycobacteriales</taxon>
        <taxon>Nocardiaceae</taxon>
        <taxon>Nocardia</taxon>
    </lineage>
</organism>
<comment type="caution">
    <text evidence="1">The sequence shown here is derived from an EMBL/GenBank/DDBJ whole genome shotgun (WGS) entry which is preliminary data.</text>
</comment>
<gene>
    <name evidence="1" type="ORF">GPX89_40305</name>
</gene>
<proteinExistence type="predicted"/>
<dbReference type="AlphaFoldDB" id="A0A7K1VBJ6"/>